<evidence type="ECO:0000256" key="2">
    <source>
        <dbReference type="ARBA" id="ARBA00022670"/>
    </source>
</evidence>
<keyword evidence="8" id="KW-1185">Reference proteome</keyword>
<proteinExistence type="inferred from homology"/>
<evidence type="ECO:0000256" key="5">
    <source>
        <dbReference type="SAM" id="MobiDB-lite"/>
    </source>
</evidence>
<evidence type="ECO:0000313" key="7">
    <source>
        <dbReference type="EMBL" id="KAK5091787.1"/>
    </source>
</evidence>
<gene>
    <name evidence="7" type="ORF">LTR24_005786</name>
</gene>
<feature type="domain" description="Ubiquitin-like protease family profile" evidence="6">
    <location>
        <begin position="497"/>
        <end position="673"/>
    </location>
</feature>
<evidence type="ECO:0000256" key="3">
    <source>
        <dbReference type="ARBA" id="ARBA00022801"/>
    </source>
</evidence>
<comment type="caution">
    <text evidence="7">The sequence shown here is derived from an EMBL/GenBank/DDBJ whole genome shotgun (WGS) entry which is preliminary data.</text>
</comment>
<feature type="compositionally biased region" description="Polar residues" evidence="5">
    <location>
        <begin position="264"/>
        <end position="277"/>
    </location>
</feature>
<evidence type="ECO:0000256" key="1">
    <source>
        <dbReference type="ARBA" id="ARBA00005234"/>
    </source>
</evidence>
<dbReference type="EMBL" id="JAVRRG010000069">
    <property type="protein sequence ID" value="KAK5091787.1"/>
    <property type="molecule type" value="Genomic_DNA"/>
</dbReference>
<organism evidence="7 8">
    <name type="scientific">Lithohypha guttulata</name>
    <dbReference type="NCBI Taxonomy" id="1690604"/>
    <lineage>
        <taxon>Eukaryota</taxon>
        <taxon>Fungi</taxon>
        <taxon>Dikarya</taxon>
        <taxon>Ascomycota</taxon>
        <taxon>Pezizomycotina</taxon>
        <taxon>Eurotiomycetes</taxon>
        <taxon>Chaetothyriomycetidae</taxon>
        <taxon>Chaetothyriales</taxon>
        <taxon>Trichomeriaceae</taxon>
        <taxon>Lithohypha</taxon>
    </lineage>
</organism>
<feature type="region of interest" description="Disordered" evidence="5">
    <location>
        <begin position="240"/>
        <end position="293"/>
    </location>
</feature>
<keyword evidence="3" id="KW-0378">Hydrolase</keyword>
<comment type="similarity">
    <text evidence="1">Belongs to the peptidase C48 family.</text>
</comment>
<name>A0ABR0K882_9EURO</name>
<dbReference type="PANTHER" id="PTHR12606">
    <property type="entry name" value="SENTRIN/SUMO-SPECIFIC PROTEASE"/>
    <property type="match status" value="1"/>
</dbReference>
<keyword evidence="2" id="KW-0645">Protease</keyword>
<dbReference type="InterPro" id="IPR038765">
    <property type="entry name" value="Papain-like_cys_pep_sf"/>
</dbReference>
<feature type="compositionally biased region" description="Polar residues" evidence="5">
    <location>
        <begin position="312"/>
        <end position="322"/>
    </location>
</feature>
<dbReference type="Pfam" id="PF02902">
    <property type="entry name" value="Peptidase_C48"/>
    <property type="match status" value="1"/>
</dbReference>
<evidence type="ECO:0000313" key="8">
    <source>
        <dbReference type="Proteomes" id="UP001345013"/>
    </source>
</evidence>
<dbReference type="InterPro" id="IPR003653">
    <property type="entry name" value="Peptidase_C48_C"/>
</dbReference>
<feature type="region of interest" description="Disordered" evidence="5">
    <location>
        <begin position="101"/>
        <end position="127"/>
    </location>
</feature>
<dbReference type="SUPFAM" id="SSF54001">
    <property type="entry name" value="Cysteine proteinases"/>
    <property type="match status" value="1"/>
</dbReference>
<feature type="compositionally biased region" description="Acidic residues" evidence="5">
    <location>
        <begin position="200"/>
        <end position="213"/>
    </location>
</feature>
<dbReference type="Proteomes" id="UP001345013">
    <property type="component" value="Unassembled WGS sequence"/>
</dbReference>
<feature type="compositionally biased region" description="Pro residues" evidence="5">
    <location>
        <begin position="186"/>
        <end position="198"/>
    </location>
</feature>
<sequence length="722" mass="81329">MAVIYGYFFVSAFRDGAFAVVEAVAPVIERKRERTASTSASGQRNEEEEDEDSSMRPAKRRHLDFDTPWKDQAWLKEHIKDLTPTEISSTTQIVAPRETPVVRRSPPKRFGYEPRFDPYQRSPRRKPVQMDKAIHLYREDPNAMQFLWTSDDEDERSLSPEPTPVKEELPLQENNTKAEQESIPVRPVPPKEPTPPPSDSEADWDPADEADPEEALRWRRFLRAHPESVDEHGFKVPIDGIISPETQMRNKQHGKSLELREAAEQQTPSKSPPTSVSHLDLAQGSETRKVEPDEAVLSPLKNLWNGLVSIFSPRSEQQQPTGEATPAVKEGSPMSTQMEEISKEAKPLPNVATIEEDTRSTGLASSETTTEDETPSLGRTTQTGTNTDISSPATSIKAEELTETMPSEKTPHPFETPAKQLAGLTLRDTRTPSQPFRTPKASIHQSVKTDRKTRAQELFEEREARKDAYKLVPLSKEWDEKVRHAVQQGVKDNEGYTKYNDTDLARVVPQYARGGVHDNWLNDAVVNDYITLCVKHGDKDDRPTQVPTFAAFSSQTWQKIQSDPKSIPTRWWKRQGIQGKRALECNTIFMPINTGSHWTLAVIYPKLKNITMYNSMGYGRNQSVAETILKFMKQEVGASLIEEEWTINARGLSPQQRNSDDCGVFSITTARQVVLGKMDKEPYTADIIPVQRKRIVAELVNVGLLSTEESAGDGAVKGKEKQ</sequence>
<feature type="region of interest" description="Disordered" evidence="5">
    <location>
        <begin position="430"/>
        <end position="451"/>
    </location>
</feature>
<keyword evidence="4" id="KW-0788">Thiol protease</keyword>
<dbReference type="PROSITE" id="PS50600">
    <property type="entry name" value="ULP_PROTEASE"/>
    <property type="match status" value="1"/>
</dbReference>
<evidence type="ECO:0000256" key="4">
    <source>
        <dbReference type="ARBA" id="ARBA00022807"/>
    </source>
</evidence>
<dbReference type="PANTHER" id="PTHR12606:SF141">
    <property type="entry name" value="GH15225P-RELATED"/>
    <property type="match status" value="1"/>
</dbReference>
<dbReference type="Gene3D" id="3.40.395.10">
    <property type="entry name" value="Adenoviral Proteinase, Chain A"/>
    <property type="match status" value="1"/>
</dbReference>
<accession>A0ABR0K882</accession>
<feature type="compositionally biased region" description="Polar residues" evidence="5">
    <location>
        <begin position="377"/>
        <end position="394"/>
    </location>
</feature>
<reference evidence="7 8" key="1">
    <citation type="submission" date="2023-08" db="EMBL/GenBank/DDBJ databases">
        <title>Black Yeasts Isolated from many extreme environments.</title>
        <authorList>
            <person name="Coleine C."/>
            <person name="Stajich J.E."/>
            <person name="Selbmann L."/>
        </authorList>
    </citation>
    <scope>NUCLEOTIDE SEQUENCE [LARGE SCALE GENOMIC DNA]</scope>
    <source>
        <strain evidence="7 8">CCFEE 5885</strain>
    </source>
</reference>
<protein>
    <recommendedName>
        <fullName evidence="6">Ubiquitin-like protease family profile domain-containing protein</fullName>
    </recommendedName>
</protein>
<feature type="region of interest" description="Disordered" evidence="5">
    <location>
        <begin position="31"/>
        <end position="62"/>
    </location>
</feature>
<feature type="region of interest" description="Disordered" evidence="5">
    <location>
        <begin position="151"/>
        <end position="213"/>
    </location>
</feature>
<evidence type="ECO:0000259" key="6">
    <source>
        <dbReference type="PROSITE" id="PS50600"/>
    </source>
</evidence>
<feature type="region of interest" description="Disordered" evidence="5">
    <location>
        <begin position="312"/>
        <end position="395"/>
    </location>
</feature>